<keyword evidence="1" id="KW-0472">Membrane</keyword>
<dbReference type="Proteomes" id="UP000232133">
    <property type="component" value="Chromosome"/>
</dbReference>
<evidence type="ECO:0000313" key="2">
    <source>
        <dbReference type="EMBL" id="ATZ60482.1"/>
    </source>
</evidence>
<feature type="transmembrane region" description="Helical" evidence="1">
    <location>
        <begin position="110"/>
        <end position="130"/>
    </location>
</feature>
<dbReference type="AlphaFoldDB" id="A0A2H4U8P0"/>
<feature type="transmembrane region" description="Helical" evidence="1">
    <location>
        <begin position="14"/>
        <end position="34"/>
    </location>
</feature>
<name>A0A2H4U8P0_METSM</name>
<evidence type="ECO:0000256" key="1">
    <source>
        <dbReference type="SAM" id="Phobius"/>
    </source>
</evidence>
<protein>
    <recommendedName>
        <fullName evidence="4">DUF2142 domain-containing protein</fullName>
    </recommendedName>
</protein>
<dbReference type="RefSeq" id="WP_048203912.1">
    <property type="nucleotide sequence ID" value="NZ_CAYASS010000076.1"/>
</dbReference>
<dbReference type="EMBL" id="CP017803">
    <property type="protein sequence ID" value="ATZ60482.1"/>
    <property type="molecule type" value="Genomic_DNA"/>
</dbReference>
<evidence type="ECO:0008006" key="4">
    <source>
        <dbReference type="Google" id="ProtNLM"/>
    </source>
</evidence>
<sequence length="131" mass="14853">MSHFSFYGFPPFEYSSKFISTIYQLFLGSIIFLYPHNNEISFRDRFAGFFVMAVIFCGTYIIQLLTWTGVGGLYEIQGTQARYFIPLIALAPFTFGVNNHATPDDKIDKLIIVFAIGFLAATLILTAVTFY</sequence>
<evidence type="ECO:0000313" key="3">
    <source>
        <dbReference type="Proteomes" id="UP000232133"/>
    </source>
</evidence>
<keyword evidence="1" id="KW-0812">Transmembrane</keyword>
<accession>A0A2H4U8P0</accession>
<feature type="transmembrane region" description="Helical" evidence="1">
    <location>
        <begin position="81"/>
        <end position="98"/>
    </location>
</feature>
<keyword evidence="1" id="KW-1133">Transmembrane helix</keyword>
<organism evidence="2 3">
    <name type="scientific">Methanobrevibacter smithii</name>
    <dbReference type="NCBI Taxonomy" id="2173"/>
    <lineage>
        <taxon>Archaea</taxon>
        <taxon>Methanobacteriati</taxon>
        <taxon>Methanobacteriota</taxon>
        <taxon>Methanomada group</taxon>
        <taxon>Methanobacteria</taxon>
        <taxon>Methanobacteriales</taxon>
        <taxon>Methanobacteriaceae</taxon>
        <taxon>Methanobrevibacter</taxon>
    </lineage>
</organism>
<proteinExistence type="predicted"/>
<reference evidence="2 3" key="1">
    <citation type="submission" date="2016-10" db="EMBL/GenBank/DDBJ databases">
        <authorList>
            <person name="Varghese N."/>
        </authorList>
    </citation>
    <scope>NUCLEOTIDE SEQUENCE [LARGE SCALE GENOMIC DNA]</scope>
    <source>
        <strain evidence="2 3">KB11</strain>
    </source>
</reference>
<feature type="transmembrane region" description="Helical" evidence="1">
    <location>
        <begin position="46"/>
        <end position="69"/>
    </location>
</feature>
<gene>
    <name evidence="2" type="ORF">BK798_08630</name>
</gene>